<sequence length="66" mass="7224">MACIKINNLAPAGSDLFKGSESFMNELTEEELGVSGGARATVTVTLTYTVTLTRTYSLTWTRTRTF</sequence>
<organism evidence="1 2">
    <name type="scientific">Komarekiella delphini-convector SJRDD-AB1</name>
    <dbReference type="NCBI Taxonomy" id="2593771"/>
    <lineage>
        <taxon>Bacteria</taxon>
        <taxon>Bacillati</taxon>
        <taxon>Cyanobacteriota</taxon>
        <taxon>Cyanophyceae</taxon>
        <taxon>Nostocales</taxon>
        <taxon>Nostocaceae</taxon>
        <taxon>Komarekiella</taxon>
        <taxon>Komarekiella delphini-convector</taxon>
    </lineage>
</organism>
<name>A0AA40T1C4_9NOST</name>
<reference evidence="1" key="1">
    <citation type="submission" date="2019-07" db="EMBL/GenBank/DDBJ databases">
        <title>Toxilogical consequences of a new and cryptic species of cyanobacteria (Komarekiella delphini-convector) recovered from the epidermis of a bottlenose dolphin and 1500 ft. in the air.</title>
        <authorList>
            <person name="Brown A.O."/>
            <person name="Dvorak P."/>
            <person name="Villanueva C.D."/>
            <person name="Foss A.J."/>
            <person name="Garvey A.D."/>
            <person name="Gibson Q.A."/>
            <person name="Johansen J.R."/>
            <person name="Casamatta D.A."/>
        </authorList>
    </citation>
    <scope>NUCLEOTIDE SEQUENCE</scope>
    <source>
        <strain evidence="1">SJRDD-AB1</strain>
    </source>
</reference>
<dbReference type="Proteomes" id="UP001165986">
    <property type="component" value="Unassembled WGS sequence"/>
</dbReference>
<dbReference type="EMBL" id="VJXY01000032">
    <property type="protein sequence ID" value="MBD6618890.1"/>
    <property type="molecule type" value="Genomic_DNA"/>
</dbReference>
<dbReference type="RefSeq" id="WP_191760089.1">
    <property type="nucleotide sequence ID" value="NZ_VJXY01000032.1"/>
</dbReference>
<proteinExistence type="predicted"/>
<keyword evidence="2" id="KW-1185">Reference proteome</keyword>
<comment type="caution">
    <text evidence="1">The sequence shown here is derived from an EMBL/GenBank/DDBJ whole genome shotgun (WGS) entry which is preliminary data.</text>
</comment>
<protein>
    <submittedName>
        <fullName evidence="1">Uncharacterized protein</fullName>
    </submittedName>
</protein>
<gene>
    <name evidence="1" type="ORF">FNW02_24450</name>
</gene>
<evidence type="ECO:0000313" key="1">
    <source>
        <dbReference type="EMBL" id="MBD6618890.1"/>
    </source>
</evidence>
<accession>A0AA40T1C4</accession>
<dbReference type="AlphaFoldDB" id="A0AA40T1C4"/>
<evidence type="ECO:0000313" key="2">
    <source>
        <dbReference type="Proteomes" id="UP001165986"/>
    </source>
</evidence>